<feature type="domain" description="ABC transporter" evidence="5">
    <location>
        <begin position="4"/>
        <end position="235"/>
    </location>
</feature>
<accession>A0ABZ2RNK5</accession>
<dbReference type="SMART" id="SM00382">
    <property type="entry name" value="AAA"/>
    <property type="match status" value="1"/>
</dbReference>
<evidence type="ECO:0000256" key="2">
    <source>
        <dbReference type="ARBA" id="ARBA00022448"/>
    </source>
</evidence>
<evidence type="ECO:0000256" key="3">
    <source>
        <dbReference type="ARBA" id="ARBA00022741"/>
    </source>
</evidence>
<dbReference type="RefSeq" id="WP_205499409.1">
    <property type="nucleotide sequence ID" value="NZ_CP148066.1"/>
</dbReference>
<dbReference type="PROSITE" id="PS50893">
    <property type="entry name" value="ABC_TRANSPORTER_2"/>
    <property type="match status" value="1"/>
</dbReference>
<evidence type="ECO:0000256" key="4">
    <source>
        <dbReference type="ARBA" id="ARBA00022840"/>
    </source>
</evidence>
<organism evidence="6 7">
    <name type="scientific">[Mycoplasma] gypis</name>
    <dbReference type="NCBI Taxonomy" id="92404"/>
    <lineage>
        <taxon>Bacteria</taxon>
        <taxon>Bacillati</taxon>
        <taxon>Mycoplasmatota</taxon>
        <taxon>Mycoplasmoidales</taxon>
        <taxon>Metamycoplasmataceae</taxon>
        <taxon>Metamycoplasma</taxon>
    </lineage>
</organism>
<keyword evidence="7" id="KW-1185">Reference proteome</keyword>
<proteinExistence type="inferred from homology"/>
<dbReference type="InterPro" id="IPR027417">
    <property type="entry name" value="P-loop_NTPase"/>
</dbReference>
<dbReference type="Proteomes" id="UP001460679">
    <property type="component" value="Chromosome"/>
</dbReference>
<dbReference type="InterPro" id="IPR003593">
    <property type="entry name" value="AAA+_ATPase"/>
</dbReference>
<dbReference type="PANTHER" id="PTHR42734">
    <property type="entry name" value="METAL TRANSPORT SYSTEM ATP-BINDING PROTEIN TM_0124-RELATED"/>
    <property type="match status" value="1"/>
</dbReference>
<gene>
    <name evidence="6" type="ORF">WG616_03195</name>
</gene>
<dbReference type="InterPro" id="IPR003439">
    <property type="entry name" value="ABC_transporter-like_ATP-bd"/>
</dbReference>
<dbReference type="GO" id="GO:0005524">
    <property type="term" value="F:ATP binding"/>
    <property type="evidence" value="ECO:0007669"/>
    <property type="project" value="UniProtKB-KW"/>
</dbReference>
<dbReference type="InterPro" id="IPR017871">
    <property type="entry name" value="ABC_transporter-like_CS"/>
</dbReference>
<dbReference type="SUPFAM" id="SSF52540">
    <property type="entry name" value="P-loop containing nucleoside triphosphate hydrolases"/>
    <property type="match status" value="1"/>
</dbReference>
<dbReference type="InterPro" id="IPR050153">
    <property type="entry name" value="Metal_Ion_Import_ABC"/>
</dbReference>
<keyword evidence="3" id="KW-0547">Nucleotide-binding</keyword>
<comment type="similarity">
    <text evidence="1">Belongs to the ABC transporter superfamily.</text>
</comment>
<keyword evidence="4 6" id="KW-0067">ATP-binding</keyword>
<dbReference type="Gene3D" id="3.40.50.300">
    <property type="entry name" value="P-loop containing nucleotide triphosphate hydrolases"/>
    <property type="match status" value="1"/>
</dbReference>
<evidence type="ECO:0000259" key="5">
    <source>
        <dbReference type="PROSITE" id="PS50893"/>
    </source>
</evidence>
<evidence type="ECO:0000313" key="7">
    <source>
        <dbReference type="Proteomes" id="UP001460679"/>
    </source>
</evidence>
<keyword evidence="2" id="KW-0813">Transport</keyword>
<sequence length="237" mass="27067">MKILEFKNVVAKYKNAANNQLNNISFDVNKGEMVALVGSSGAGKSTIFAAIYRDLKILKGQILIQGTPIYKANKKQTKKIFKNIGYLSQSFETTENDDVLTYISRIFWFSFLTKHKTEQIFNVLKKLNIEDIAFNKIKDISGGQLQRVEIAKMLLKEKSIILADEPTSNLDPKTTQDFLNILKEINEQKQITIVCVMHDIQAVKKNFQKYIAIKNGEIFKMGACLDLNDETIDEIYR</sequence>
<evidence type="ECO:0000256" key="1">
    <source>
        <dbReference type="ARBA" id="ARBA00005417"/>
    </source>
</evidence>
<reference evidence="6" key="1">
    <citation type="submission" date="2024-03" db="EMBL/GenBank/DDBJ databases">
        <title>Complete genome sequence of Mycoplasma gypis type strain B1/T1.</title>
        <authorList>
            <person name="Spergser J."/>
        </authorList>
    </citation>
    <scope>NUCLEOTIDE SEQUENCE [LARGE SCALE GENOMIC DNA]</scope>
    <source>
        <strain evidence="6">B1/T1</strain>
    </source>
</reference>
<dbReference type="EMBL" id="CP148066">
    <property type="protein sequence ID" value="WXL28343.1"/>
    <property type="molecule type" value="Genomic_DNA"/>
</dbReference>
<name>A0ABZ2RNK5_9BACT</name>
<protein>
    <submittedName>
        <fullName evidence="6">ATP-binding cassette domain-containing protein</fullName>
    </submittedName>
</protein>
<dbReference type="Pfam" id="PF00005">
    <property type="entry name" value="ABC_tran"/>
    <property type="match status" value="1"/>
</dbReference>
<dbReference type="PANTHER" id="PTHR42734:SF6">
    <property type="entry name" value="MOLYBDATE IMPORT ATP-BINDING PROTEIN MOLC"/>
    <property type="match status" value="1"/>
</dbReference>
<dbReference type="PROSITE" id="PS00211">
    <property type="entry name" value="ABC_TRANSPORTER_1"/>
    <property type="match status" value="1"/>
</dbReference>
<evidence type="ECO:0000313" key="6">
    <source>
        <dbReference type="EMBL" id="WXL28343.1"/>
    </source>
</evidence>